<evidence type="ECO:0000256" key="1">
    <source>
        <dbReference type="ARBA" id="ARBA00006499"/>
    </source>
</evidence>
<dbReference type="RefSeq" id="WP_275090508.1">
    <property type="nucleotide sequence ID" value="NZ_CP119078.1"/>
</dbReference>
<keyword evidence="5" id="KW-1185">Reference proteome</keyword>
<dbReference type="Proteomes" id="UP001222087">
    <property type="component" value="Chromosome"/>
</dbReference>
<evidence type="ECO:0000256" key="2">
    <source>
        <dbReference type="ARBA" id="ARBA00022801"/>
    </source>
</evidence>
<proteinExistence type="inferred from homology"/>
<dbReference type="PANTHER" id="PTHR10655">
    <property type="entry name" value="LYSOPHOSPHOLIPASE-RELATED"/>
    <property type="match status" value="1"/>
</dbReference>
<feature type="domain" description="Phospholipase/carboxylesterase/thioesterase" evidence="3">
    <location>
        <begin position="3"/>
        <end position="207"/>
    </location>
</feature>
<accession>A0ABY8AVL8</accession>
<comment type="similarity">
    <text evidence="1">Belongs to the AB hydrolase superfamily. AB hydrolase 2 family.</text>
</comment>
<dbReference type="InterPro" id="IPR003140">
    <property type="entry name" value="PLipase/COase/thioEstase"/>
</dbReference>
<dbReference type="EMBL" id="CP119078">
    <property type="protein sequence ID" value="WED44688.1"/>
    <property type="molecule type" value="Genomic_DNA"/>
</dbReference>
<reference evidence="4 5" key="1">
    <citation type="submission" date="2023-02" db="EMBL/GenBank/DDBJ databases">
        <title>Genome Sequence of L. cardiaca H63T.</title>
        <authorList>
            <person name="Lopez A.E."/>
            <person name="Cianciotto N.P."/>
        </authorList>
    </citation>
    <scope>NUCLEOTIDE SEQUENCE [LARGE SCALE GENOMIC DNA]</scope>
    <source>
        <strain evidence="4 5">H63</strain>
    </source>
</reference>
<dbReference type="Pfam" id="PF02230">
    <property type="entry name" value="Abhydrolase_2"/>
    <property type="match status" value="1"/>
</dbReference>
<dbReference type="Gene3D" id="3.40.50.1820">
    <property type="entry name" value="alpha/beta hydrolase"/>
    <property type="match status" value="1"/>
</dbReference>
<gene>
    <name evidence="4" type="ORF">PXX05_11760</name>
</gene>
<dbReference type="PANTHER" id="PTHR10655:SF17">
    <property type="entry name" value="LYSOPHOSPHOLIPASE-LIKE PROTEIN 1"/>
    <property type="match status" value="1"/>
</dbReference>
<dbReference type="SUPFAM" id="SSF53474">
    <property type="entry name" value="alpha/beta-Hydrolases"/>
    <property type="match status" value="1"/>
</dbReference>
<sequence>MKEPQQQAQACVIWMHGLGADASDMSGLAGQLKLGGASVRHVFLDAPVRSVTINNGMSMRAWYDIFDLKFTNREDRQGILDSEEKILKVIHTQIEQGMPSEKIFLAGFSQGGAMALHTALNIKFPLAGVIALSAYLPLALECKPVQPTSTPMFLGFGIYDPLVLPAWSKLTIDWLAEKGYHNLTQQDYPMEHAICVEEINDLSTWFTKIVKG</sequence>
<protein>
    <submittedName>
        <fullName evidence="4">Carboxylesterase</fullName>
    </submittedName>
</protein>
<organism evidence="4 5">
    <name type="scientific">Legionella cardiaca</name>
    <dbReference type="NCBI Taxonomy" id="1071983"/>
    <lineage>
        <taxon>Bacteria</taxon>
        <taxon>Pseudomonadati</taxon>
        <taxon>Pseudomonadota</taxon>
        <taxon>Gammaproteobacteria</taxon>
        <taxon>Legionellales</taxon>
        <taxon>Legionellaceae</taxon>
        <taxon>Legionella</taxon>
    </lineage>
</organism>
<evidence type="ECO:0000313" key="4">
    <source>
        <dbReference type="EMBL" id="WED44688.1"/>
    </source>
</evidence>
<evidence type="ECO:0000313" key="5">
    <source>
        <dbReference type="Proteomes" id="UP001222087"/>
    </source>
</evidence>
<dbReference type="InterPro" id="IPR050565">
    <property type="entry name" value="LYPA1-2/EST-like"/>
</dbReference>
<name>A0ABY8AVL8_9GAMM</name>
<dbReference type="InterPro" id="IPR029058">
    <property type="entry name" value="AB_hydrolase_fold"/>
</dbReference>
<keyword evidence="2" id="KW-0378">Hydrolase</keyword>
<evidence type="ECO:0000259" key="3">
    <source>
        <dbReference type="Pfam" id="PF02230"/>
    </source>
</evidence>